<dbReference type="RefSeq" id="XP_051447367.1">
    <property type="nucleotide sequence ID" value="XM_051586948.1"/>
</dbReference>
<proteinExistence type="predicted"/>
<comment type="caution">
    <text evidence="2">The sequence shown here is derived from an EMBL/GenBank/DDBJ whole genome shotgun (WGS) entry which is preliminary data.</text>
</comment>
<feature type="transmembrane region" description="Helical" evidence="1">
    <location>
        <begin position="31"/>
        <end position="56"/>
    </location>
</feature>
<dbReference type="GeneID" id="75912296"/>
<evidence type="ECO:0000313" key="2">
    <source>
        <dbReference type="EMBL" id="KAI8582363.1"/>
    </source>
</evidence>
<keyword evidence="1" id="KW-1133">Transmembrane helix</keyword>
<keyword evidence="3" id="KW-1185">Reference proteome</keyword>
<dbReference type="Proteomes" id="UP001206595">
    <property type="component" value="Unassembled WGS sequence"/>
</dbReference>
<organism evidence="2 3">
    <name type="scientific">Umbelopsis ramanniana AG</name>
    <dbReference type="NCBI Taxonomy" id="1314678"/>
    <lineage>
        <taxon>Eukaryota</taxon>
        <taxon>Fungi</taxon>
        <taxon>Fungi incertae sedis</taxon>
        <taxon>Mucoromycota</taxon>
        <taxon>Mucoromycotina</taxon>
        <taxon>Umbelopsidomycetes</taxon>
        <taxon>Umbelopsidales</taxon>
        <taxon>Umbelopsidaceae</taxon>
        <taxon>Umbelopsis</taxon>
    </lineage>
</organism>
<sequence length="71" mass="8287">MLSLFDFALFTKSIVSANLSSTYYCRPTDRLVVGFMTFAYVGLCLQCRFLVITLRFHRVSLQRNRLIPYVL</sequence>
<accession>A0AAD5HHM5</accession>
<reference evidence="2" key="1">
    <citation type="submission" date="2021-06" db="EMBL/GenBank/DDBJ databases">
        <authorList>
            <consortium name="DOE Joint Genome Institute"/>
            <person name="Mondo S.J."/>
            <person name="Amses K.R."/>
            <person name="Simmons D.R."/>
            <person name="Longcore J.E."/>
            <person name="Seto K."/>
            <person name="Alves G.H."/>
            <person name="Bonds A.E."/>
            <person name="Quandt C.A."/>
            <person name="Davis W.J."/>
            <person name="Chang Y."/>
            <person name="Letcher P.M."/>
            <person name="Powell M.J."/>
            <person name="Kuo A."/>
            <person name="Labutti K."/>
            <person name="Pangilinan J."/>
            <person name="Andreopoulos W."/>
            <person name="Tritt A."/>
            <person name="Riley R."/>
            <person name="Hundley H."/>
            <person name="Johnson J."/>
            <person name="Lipzen A."/>
            <person name="Barry K."/>
            <person name="Berbee M.L."/>
            <person name="Buchler N.E."/>
            <person name="Grigoriev I.V."/>
            <person name="Spatafora J.W."/>
            <person name="Stajich J.E."/>
            <person name="James T.Y."/>
        </authorList>
    </citation>
    <scope>NUCLEOTIDE SEQUENCE</scope>
    <source>
        <strain evidence="2">AG</strain>
    </source>
</reference>
<gene>
    <name evidence="2" type="ORF">K450DRAFT_228606</name>
</gene>
<dbReference type="AlphaFoldDB" id="A0AAD5HHM5"/>
<name>A0AAD5HHM5_UMBRA</name>
<reference evidence="2" key="2">
    <citation type="journal article" date="2022" name="Proc. Natl. Acad. Sci. U.S.A.">
        <title>Diploid-dominant life cycles characterize the early evolution of Fungi.</title>
        <authorList>
            <person name="Amses K.R."/>
            <person name="Simmons D.R."/>
            <person name="Longcore J.E."/>
            <person name="Mondo S.J."/>
            <person name="Seto K."/>
            <person name="Jeronimo G.H."/>
            <person name="Bonds A.E."/>
            <person name="Quandt C.A."/>
            <person name="Davis W.J."/>
            <person name="Chang Y."/>
            <person name="Federici B.A."/>
            <person name="Kuo A."/>
            <person name="LaButti K."/>
            <person name="Pangilinan J."/>
            <person name="Andreopoulos W."/>
            <person name="Tritt A."/>
            <person name="Riley R."/>
            <person name="Hundley H."/>
            <person name="Johnson J."/>
            <person name="Lipzen A."/>
            <person name="Barry K."/>
            <person name="Lang B.F."/>
            <person name="Cuomo C.A."/>
            <person name="Buchler N.E."/>
            <person name="Grigoriev I.V."/>
            <person name="Spatafora J.W."/>
            <person name="Stajich J.E."/>
            <person name="James T.Y."/>
        </authorList>
    </citation>
    <scope>NUCLEOTIDE SEQUENCE</scope>
    <source>
        <strain evidence="2">AG</strain>
    </source>
</reference>
<dbReference type="EMBL" id="MU620901">
    <property type="protein sequence ID" value="KAI8582363.1"/>
    <property type="molecule type" value="Genomic_DNA"/>
</dbReference>
<keyword evidence="1" id="KW-0472">Membrane</keyword>
<keyword evidence="1" id="KW-0812">Transmembrane</keyword>
<protein>
    <submittedName>
        <fullName evidence="2">Uncharacterized protein</fullName>
    </submittedName>
</protein>
<evidence type="ECO:0000313" key="3">
    <source>
        <dbReference type="Proteomes" id="UP001206595"/>
    </source>
</evidence>
<evidence type="ECO:0000256" key="1">
    <source>
        <dbReference type="SAM" id="Phobius"/>
    </source>
</evidence>